<sequence>MGSEEMTMNSESRRVSIARFAYDVFSYMLPICGFPGKAISSTNVKENDYKDKDFVKKSALSVFPLSMYVRDNWKEMFELRHLRNEFESSENIQQYLTSTLTRNVDFKRSDDATKVRISLSLFNEITLFFNYKGLETHVDKLPEFWREFYSKHITKNQDIEGLFASSFFMFPEATESTEWIISFVKEFAVPYGCIKKVSHLFSVYSIASEESKSSPLKKTSNKDATDNLSNVPDASLAEASDFAGEKSAPPLLENSDQSSTFPGNHGFGDPSESPAILKKDAPLNAKAQGKRSTRVLELSPKAHQKSSSELGIEDAFGQMSLDSEHDSQEFRSGKPKFKKAGKKKR</sequence>
<protein>
    <submittedName>
        <fullName evidence="2">Uncharacterized protein</fullName>
    </submittedName>
</protein>
<reference evidence="2 3" key="1">
    <citation type="journal article" date="2019" name="Sci. Rep.">
        <title>Orb-weaving spider Araneus ventricosus genome elucidates the spidroin gene catalogue.</title>
        <authorList>
            <person name="Kono N."/>
            <person name="Nakamura H."/>
            <person name="Ohtoshi R."/>
            <person name="Moran D.A.P."/>
            <person name="Shinohara A."/>
            <person name="Yoshida Y."/>
            <person name="Fujiwara M."/>
            <person name="Mori M."/>
            <person name="Tomita M."/>
            <person name="Arakawa K."/>
        </authorList>
    </citation>
    <scope>NUCLEOTIDE SEQUENCE [LARGE SCALE GENOMIC DNA]</scope>
</reference>
<evidence type="ECO:0000313" key="2">
    <source>
        <dbReference type="EMBL" id="GBM56833.1"/>
    </source>
</evidence>
<keyword evidence="3" id="KW-1185">Reference proteome</keyword>
<name>A0A4Y2GTI1_ARAVE</name>
<feature type="compositionally biased region" description="Basic and acidic residues" evidence="1">
    <location>
        <begin position="322"/>
        <end position="332"/>
    </location>
</feature>
<evidence type="ECO:0000313" key="3">
    <source>
        <dbReference type="Proteomes" id="UP000499080"/>
    </source>
</evidence>
<organism evidence="2 3">
    <name type="scientific">Araneus ventricosus</name>
    <name type="common">Orbweaver spider</name>
    <name type="synonym">Epeira ventricosa</name>
    <dbReference type="NCBI Taxonomy" id="182803"/>
    <lineage>
        <taxon>Eukaryota</taxon>
        <taxon>Metazoa</taxon>
        <taxon>Ecdysozoa</taxon>
        <taxon>Arthropoda</taxon>
        <taxon>Chelicerata</taxon>
        <taxon>Arachnida</taxon>
        <taxon>Araneae</taxon>
        <taxon>Araneomorphae</taxon>
        <taxon>Entelegynae</taxon>
        <taxon>Araneoidea</taxon>
        <taxon>Araneidae</taxon>
        <taxon>Araneus</taxon>
    </lineage>
</organism>
<evidence type="ECO:0000256" key="1">
    <source>
        <dbReference type="SAM" id="MobiDB-lite"/>
    </source>
</evidence>
<dbReference type="AlphaFoldDB" id="A0A4Y2GTI1"/>
<feature type="compositionally biased region" description="Basic residues" evidence="1">
    <location>
        <begin position="333"/>
        <end position="345"/>
    </location>
</feature>
<dbReference type="Proteomes" id="UP000499080">
    <property type="component" value="Unassembled WGS sequence"/>
</dbReference>
<accession>A0A4Y2GTI1</accession>
<proteinExistence type="predicted"/>
<feature type="region of interest" description="Disordered" evidence="1">
    <location>
        <begin position="240"/>
        <end position="345"/>
    </location>
</feature>
<gene>
    <name evidence="2" type="ORF">AVEN_233329_1</name>
</gene>
<comment type="caution">
    <text evidence="2">The sequence shown here is derived from an EMBL/GenBank/DDBJ whole genome shotgun (WGS) entry which is preliminary data.</text>
</comment>
<dbReference type="EMBL" id="BGPR01255945">
    <property type="protein sequence ID" value="GBM56833.1"/>
    <property type="molecule type" value="Genomic_DNA"/>
</dbReference>